<keyword evidence="7 8" id="KW-0472">Membrane</keyword>
<dbReference type="InterPro" id="IPR023408">
    <property type="entry name" value="MscS_beta-dom_sf"/>
</dbReference>
<evidence type="ECO:0000313" key="11">
    <source>
        <dbReference type="Proteomes" id="UP001596990"/>
    </source>
</evidence>
<evidence type="ECO:0000313" key="10">
    <source>
        <dbReference type="EMBL" id="MFD1020756.1"/>
    </source>
</evidence>
<feature type="domain" description="Mechanosensitive ion channel MscS" evidence="9">
    <location>
        <begin position="105"/>
        <end position="169"/>
    </location>
</feature>
<dbReference type="PANTHER" id="PTHR30460">
    <property type="entry name" value="MODERATE CONDUCTANCE MECHANOSENSITIVE CHANNEL YBIO"/>
    <property type="match status" value="1"/>
</dbReference>
<evidence type="ECO:0000256" key="3">
    <source>
        <dbReference type="ARBA" id="ARBA00008017"/>
    </source>
</evidence>
<accession>A0ABW3L4L5</accession>
<dbReference type="InterPro" id="IPR045276">
    <property type="entry name" value="YbiO_bact"/>
</dbReference>
<dbReference type="InterPro" id="IPR011014">
    <property type="entry name" value="MscS_channel_TM-2"/>
</dbReference>
<dbReference type="PANTHER" id="PTHR30460:SF1">
    <property type="entry name" value="MECHANOSENSITIVE ION CHANNEL"/>
    <property type="match status" value="1"/>
</dbReference>
<dbReference type="Gene3D" id="1.10.287.1260">
    <property type="match status" value="1"/>
</dbReference>
<evidence type="ECO:0000256" key="7">
    <source>
        <dbReference type="ARBA" id="ARBA00023136"/>
    </source>
</evidence>
<dbReference type="Gene3D" id="3.30.70.100">
    <property type="match status" value="1"/>
</dbReference>
<keyword evidence="11" id="KW-1185">Reference proteome</keyword>
<evidence type="ECO:0000256" key="4">
    <source>
        <dbReference type="ARBA" id="ARBA00022475"/>
    </source>
</evidence>
<dbReference type="EMBL" id="JBHTKL010000006">
    <property type="protein sequence ID" value="MFD1020756.1"/>
    <property type="molecule type" value="Genomic_DNA"/>
</dbReference>
<organism evidence="10 11">
    <name type="scientific">Thalassobacillus hwangdonensis</name>
    <dbReference type="NCBI Taxonomy" id="546108"/>
    <lineage>
        <taxon>Bacteria</taxon>
        <taxon>Bacillati</taxon>
        <taxon>Bacillota</taxon>
        <taxon>Bacilli</taxon>
        <taxon>Bacillales</taxon>
        <taxon>Bacillaceae</taxon>
        <taxon>Thalassobacillus</taxon>
    </lineage>
</organism>
<feature type="transmembrane region" description="Helical" evidence="8">
    <location>
        <begin position="92"/>
        <end position="117"/>
    </location>
</feature>
<comment type="subcellular location">
    <subcellularLocation>
        <location evidence="2">Cell membrane</location>
    </subcellularLocation>
    <subcellularLocation>
        <location evidence="1">Membrane</location>
        <topology evidence="1">Multi-pass membrane protein</topology>
    </subcellularLocation>
</comment>
<dbReference type="Pfam" id="PF00924">
    <property type="entry name" value="MS_channel_2nd"/>
    <property type="match status" value="1"/>
</dbReference>
<comment type="caution">
    <text evidence="10">The sequence shown here is derived from an EMBL/GenBank/DDBJ whole genome shotgun (WGS) entry which is preliminary data.</text>
</comment>
<evidence type="ECO:0000256" key="1">
    <source>
        <dbReference type="ARBA" id="ARBA00004141"/>
    </source>
</evidence>
<evidence type="ECO:0000256" key="5">
    <source>
        <dbReference type="ARBA" id="ARBA00022692"/>
    </source>
</evidence>
<keyword evidence="6 8" id="KW-1133">Transmembrane helix</keyword>
<keyword evidence="4" id="KW-1003">Cell membrane</keyword>
<dbReference type="RefSeq" id="WP_386063005.1">
    <property type="nucleotide sequence ID" value="NZ_JBHTKL010000006.1"/>
</dbReference>
<comment type="similarity">
    <text evidence="3">Belongs to the MscS (TC 1.A.23) family.</text>
</comment>
<dbReference type="InterPro" id="IPR010920">
    <property type="entry name" value="LSM_dom_sf"/>
</dbReference>
<sequence length="288" mass="33235">MEIFGFDLAIITETKLFKIILIAIITLIAVFLLRRVIRSFFKRTDFIEERKEKTLESMLNSIISYTATFGFIIFILNIIFEIKVANVLAGAGVLGVIIGIGAQSLIKDFFAGIFFLYEKQLHKGDFITVNGKFHGTVADIGLRFLKVRQWSGKLLTISNGQITTIENYNFEHMRVIEHVTTNFHEDPKKMFELLKGACERMNEELEPYLKKDLTDKPIEPFQLYGMGSLNDNYRGYQYTVTGLVEDLVYWTAAKETRRILAETLYEHNIQMPEQRIEMKSASPDRMSE</sequence>
<name>A0ABW3L4L5_9BACI</name>
<evidence type="ECO:0000256" key="8">
    <source>
        <dbReference type="SAM" id="Phobius"/>
    </source>
</evidence>
<dbReference type="SUPFAM" id="SSF50182">
    <property type="entry name" value="Sm-like ribonucleoproteins"/>
    <property type="match status" value="1"/>
</dbReference>
<proteinExistence type="inferred from homology"/>
<feature type="transmembrane region" description="Helical" evidence="8">
    <location>
        <begin position="58"/>
        <end position="80"/>
    </location>
</feature>
<evidence type="ECO:0000256" key="2">
    <source>
        <dbReference type="ARBA" id="ARBA00004236"/>
    </source>
</evidence>
<dbReference type="SUPFAM" id="SSF82861">
    <property type="entry name" value="Mechanosensitive channel protein MscS (YggB), transmembrane region"/>
    <property type="match status" value="1"/>
</dbReference>
<feature type="transmembrane region" description="Helical" evidence="8">
    <location>
        <begin position="16"/>
        <end position="37"/>
    </location>
</feature>
<dbReference type="Proteomes" id="UP001596990">
    <property type="component" value="Unassembled WGS sequence"/>
</dbReference>
<protein>
    <submittedName>
        <fullName evidence="10">Mechanosensitive ion channel family protein</fullName>
    </submittedName>
</protein>
<keyword evidence="5 8" id="KW-0812">Transmembrane</keyword>
<gene>
    <name evidence="10" type="ORF">ACFQ2J_16330</name>
</gene>
<dbReference type="InterPro" id="IPR006685">
    <property type="entry name" value="MscS_channel_2nd"/>
</dbReference>
<evidence type="ECO:0000259" key="9">
    <source>
        <dbReference type="Pfam" id="PF00924"/>
    </source>
</evidence>
<reference evidence="11" key="1">
    <citation type="journal article" date="2019" name="Int. J. Syst. Evol. Microbiol.">
        <title>The Global Catalogue of Microorganisms (GCM) 10K type strain sequencing project: providing services to taxonomists for standard genome sequencing and annotation.</title>
        <authorList>
            <consortium name="The Broad Institute Genomics Platform"/>
            <consortium name="The Broad Institute Genome Sequencing Center for Infectious Disease"/>
            <person name="Wu L."/>
            <person name="Ma J."/>
        </authorList>
    </citation>
    <scope>NUCLEOTIDE SEQUENCE [LARGE SCALE GENOMIC DNA]</scope>
    <source>
        <strain evidence="11">CCUG 56607</strain>
    </source>
</reference>
<evidence type="ECO:0000256" key="6">
    <source>
        <dbReference type="ARBA" id="ARBA00022989"/>
    </source>
</evidence>
<dbReference type="Gene3D" id="2.30.30.60">
    <property type="match status" value="1"/>
</dbReference>